<reference evidence="1 2" key="1">
    <citation type="submission" date="2017-09" db="EMBL/GenBank/DDBJ databases">
        <title>Genome sequence of Lactobacillus brevis D7.</title>
        <authorList>
            <person name="Kwon M.-S."/>
            <person name="Lim S.K."/>
            <person name="Choi H.-J."/>
        </authorList>
    </citation>
    <scope>NUCLEOTIDE SEQUENCE [LARGE SCALE GENOMIC DNA]</scope>
    <source>
        <strain evidence="1 2">D7</strain>
    </source>
</reference>
<dbReference type="Pfam" id="PF04630">
    <property type="entry name" value="Phage_TTP_1"/>
    <property type="match status" value="1"/>
</dbReference>
<name>A0A2A3TV06_LEVBR</name>
<protein>
    <submittedName>
        <fullName evidence="1">Phage tail protein</fullName>
    </submittedName>
</protein>
<sequence length="207" mass="21181">MAKAKDGGYVGVSYARFALLDATTGKALTSGIPGADANGIYKVTTSKDGGVASAALSGLAPSVTRIWGNNSVADISVGKAQPSVALTINFLAHDVLAAILGREADGKGGYDLEGHPVDVAVEIVSETVAGGGIHFGFYDGYVTAGDLSLGTNNENETRVNDSLTFTPFANDDNHVGKIYYDGETGFDQSAIDQEIFGVTPASSPTNG</sequence>
<proteinExistence type="predicted"/>
<accession>A0A2A3TV06</accession>
<dbReference type="AlphaFoldDB" id="A0A2A3TV06"/>
<evidence type="ECO:0000313" key="1">
    <source>
        <dbReference type="EMBL" id="PBQ24083.1"/>
    </source>
</evidence>
<organism evidence="1 2">
    <name type="scientific">Levilactobacillus brevis</name>
    <name type="common">Lactobacillus brevis</name>
    <dbReference type="NCBI Taxonomy" id="1580"/>
    <lineage>
        <taxon>Bacteria</taxon>
        <taxon>Bacillati</taxon>
        <taxon>Bacillota</taxon>
        <taxon>Bacilli</taxon>
        <taxon>Lactobacillales</taxon>
        <taxon>Lactobacillaceae</taxon>
        <taxon>Levilactobacillus</taxon>
    </lineage>
</organism>
<comment type="caution">
    <text evidence="1">The sequence shown here is derived from an EMBL/GenBank/DDBJ whole genome shotgun (WGS) entry which is preliminary data.</text>
</comment>
<dbReference type="InterPro" id="IPR006724">
    <property type="entry name" value="Phage_TTP"/>
</dbReference>
<evidence type="ECO:0000313" key="2">
    <source>
        <dbReference type="Proteomes" id="UP000217918"/>
    </source>
</evidence>
<dbReference type="Proteomes" id="UP000217918">
    <property type="component" value="Unassembled WGS sequence"/>
</dbReference>
<dbReference type="RefSeq" id="WP_096110172.1">
    <property type="nucleotide sequence ID" value="NZ_NVYO01000001.1"/>
</dbReference>
<gene>
    <name evidence="1" type="ORF">CNR29_08635</name>
</gene>
<dbReference type="EMBL" id="NVYO01000001">
    <property type="protein sequence ID" value="PBQ24083.1"/>
    <property type="molecule type" value="Genomic_DNA"/>
</dbReference>